<comment type="caution">
    <text evidence="2">The sequence shown here is derived from an EMBL/GenBank/DDBJ whole genome shotgun (WGS) entry which is preliminary data.</text>
</comment>
<evidence type="ECO:0000313" key="2">
    <source>
        <dbReference type="EMBL" id="MFC5427608.1"/>
    </source>
</evidence>
<name>A0ABW0J3K1_9BURK</name>
<reference evidence="3" key="1">
    <citation type="journal article" date="2019" name="Int. J. Syst. Evol. Microbiol.">
        <title>The Global Catalogue of Microorganisms (GCM) 10K type strain sequencing project: providing services to taxonomists for standard genome sequencing and annotation.</title>
        <authorList>
            <consortium name="The Broad Institute Genomics Platform"/>
            <consortium name="The Broad Institute Genome Sequencing Center for Infectious Disease"/>
            <person name="Wu L."/>
            <person name="Ma J."/>
        </authorList>
    </citation>
    <scope>NUCLEOTIDE SEQUENCE [LARGE SCALE GENOMIC DNA]</scope>
    <source>
        <strain evidence="3">CCUG 56042</strain>
    </source>
</reference>
<feature type="compositionally biased region" description="Acidic residues" evidence="1">
    <location>
        <begin position="170"/>
        <end position="181"/>
    </location>
</feature>
<gene>
    <name evidence="2" type="ORF">ACFPTO_02095</name>
</gene>
<proteinExistence type="predicted"/>
<protein>
    <submittedName>
        <fullName evidence="2">Uncharacterized protein</fullName>
    </submittedName>
</protein>
<dbReference type="RefSeq" id="WP_377709130.1">
    <property type="nucleotide sequence ID" value="NZ_JBHSMP010000006.1"/>
</dbReference>
<dbReference type="Proteomes" id="UP001596103">
    <property type="component" value="Unassembled WGS sequence"/>
</dbReference>
<accession>A0ABW0J3K1</accession>
<keyword evidence="3" id="KW-1185">Reference proteome</keyword>
<evidence type="ECO:0000313" key="3">
    <source>
        <dbReference type="Proteomes" id="UP001596103"/>
    </source>
</evidence>
<feature type="region of interest" description="Disordered" evidence="1">
    <location>
        <begin position="98"/>
        <end position="196"/>
    </location>
</feature>
<organism evidence="2 3">
    <name type="scientific">Paraburkholderia denitrificans</name>
    <dbReference type="NCBI Taxonomy" id="694025"/>
    <lineage>
        <taxon>Bacteria</taxon>
        <taxon>Pseudomonadati</taxon>
        <taxon>Pseudomonadota</taxon>
        <taxon>Betaproteobacteria</taxon>
        <taxon>Burkholderiales</taxon>
        <taxon>Burkholderiaceae</taxon>
        <taxon>Paraburkholderia</taxon>
    </lineage>
</organism>
<dbReference type="EMBL" id="JBHSMP010000006">
    <property type="protein sequence ID" value="MFC5427608.1"/>
    <property type="molecule type" value="Genomic_DNA"/>
</dbReference>
<sequence>MARIRTIKPDFWTDEKVVELSMPARLMVLGSLNFSDDNGNLDRSPKKLKMQVFPADAIDCEPLIQEVIAQGMLIEYSVSGKTYLHIKGFRKHQVINRPSKSNIPEPIFSDESCGAHGGLGDPSLTEGKGKEGKGKDKIQPTVDLTVDRSCADSQVASPAEHQVEQQGLWPEDDGEDAEGCTDEPGCLPPAEDDEPVKGVTEADIAKIFDYWRQTMDSPRSKLDDKRKRTIRNALKMGYPPRDLCRAIQGCALTPHNQGNNDRGQKYLGLHVCLGSADQIDRFVANSTAPPKAPEKKGDNVIPGWWNSDELAKQQAALVGVGGPLPSESRETWHARIRAAIDNGGKPLAPLAASVLKPAEPESLRVELTPEQKAERSAALLGALRKPPPDAVPVAAVPSSTSIGDWIANIS</sequence>
<evidence type="ECO:0000256" key="1">
    <source>
        <dbReference type="SAM" id="MobiDB-lite"/>
    </source>
</evidence>
<feature type="compositionally biased region" description="Basic and acidic residues" evidence="1">
    <location>
        <begin position="127"/>
        <end position="138"/>
    </location>
</feature>